<dbReference type="SUPFAM" id="SSF56601">
    <property type="entry name" value="beta-lactamase/transpeptidase-like"/>
    <property type="match status" value="1"/>
</dbReference>
<dbReference type="PRINTS" id="PR00922">
    <property type="entry name" value="DADACBPTASE3"/>
</dbReference>
<dbReference type="GO" id="GO:0004185">
    <property type="term" value="F:serine-type carboxypeptidase activity"/>
    <property type="evidence" value="ECO:0007669"/>
    <property type="project" value="InterPro"/>
</dbReference>
<name>A0A512PF05_9CELL</name>
<accession>A0A512PF05</accession>
<keyword evidence="3" id="KW-0121">Carboxypeptidase</keyword>
<dbReference type="EMBL" id="BKAL01000008">
    <property type="protein sequence ID" value="GEP69779.1"/>
    <property type="molecule type" value="Genomic_DNA"/>
</dbReference>
<gene>
    <name evidence="3" type="ORF">CSO01_24940</name>
</gene>
<dbReference type="Gene3D" id="3.40.710.10">
    <property type="entry name" value="DD-peptidase/beta-lactamase superfamily"/>
    <property type="match status" value="2"/>
</dbReference>
<organism evidence="3 4">
    <name type="scientific">Cellulomonas soli</name>
    <dbReference type="NCBI Taxonomy" id="931535"/>
    <lineage>
        <taxon>Bacteria</taxon>
        <taxon>Bacillati</taxon>
        <taxon>Actinomycetota</taxon>
        <taxon>Actinomycetes</taxon>
        <taxon>Micrococcales</taxon>
        <taxon>Cellulomonadaceae</taxon>
        <taxon>Cellulomonas</taxon>
    </lineage>
</organism>
<dbReference type="GO" id="GO:0000270">
    <property type="term" value="P:peptidoglycan metabolic process"/>
    <property type="evidence" value="ECO:0007669"/>
    <property type="project" value="TreeGrafter"/>
</dbReference>
<proteinExistence type="inferred from homology"/>
<dbReference type="PANTHER" id="PTHR30023">
    <property type="entry name" value="D-ALANYL-D-ALANINE CARBOXYPEPTIDASE"/>
    <property type="match status" value="1"/>
</dbReference>
<keyword evidence="2" id="KW-0378">Hydrolase</keyword>
<dbReference type="AlphaFoldDB" id="A0A512PF05"/>
<protein>
    <submittedName>
        <fullName evidence="3">D-alanyl-D-alanine carboxypeptidase</fullName>
    </submittedName>
</protein>
<dbReference type="InterPro" id="IPR000667">
    <property type="entry name" value="Peptidase_S13"/>
</dbReference>
<comment type="caution">
    <text evidence="3">The sequence shown here is derived from an EMBL/GenBank/DDBJ whole genome shotgun (WGS) entry which is preliminary data.</text>
</comment>
<dbReference type="NCBIfam" id="TIGR00666">
    <property type="entry name" value="PBP4"/>
    <property type="match status" value="1"/>
</dbReference>
<keyword evidence="3" id="KW-0645">Protease</keyword>
<keyword evidence="4" id="KW-1185">Reference proteome</keyword>
<evidence type="ECO:0000256" key="1">
    <source>
        <dbReference type="ARBA" id="ARBA00006096"/>
    </source>
</evidence>
<evidence type="ECO:0000313" key="4">
    <source>
        <dbReference type="Proteomes" id="UP000321798"/>
    </source>
</evidence>
<dbReference type="PANTHER" id="PTHR30023:SF0">
    <property type="entry name" value="PENICILLIN-SENSITIVE CARBOXYPEPTIDASE A"/>
    <property type="match status" value="1"/>
</dbReference>
<dbReference type="GO" id="GO:0006508">
    <property type="term" value="P:proteolysis"/>
    <property type="evidence" value="ECO:0007669"/>
    <property type="project" value="InterPro"/>
</dbReference>
<evidence type="ECO:0000313" key="3">
    <source>
        <dbReference type="EMBL" id="GEP69779.1"/>
    </source>
</evidence>
<dbReference type="Pfam" id="PF02113">
    <property type="entry name" value="Peptidase_S13"/>
    <property type="match status" value="2"/>
</dbReference>
<sequence length="472" mass="47569">MEMASGWRVAGTAVLVVVLGLGAYATADAYDLVPGVLTLAPVPEPAAPFPTAPGAVEAADVTSALTTLDPQVPVPDVATLQAKVDALAADSRLGATVGVVVADQLTGEVLASHLPDEGRTPASTAKLVTAVAALGTLGGDLTLDTRVVRGDGDTIVLVGGGDMMLAAGAGDPDAVNGHAGLADLAAQVAQTLQLEGLTSVRLAFDDSLFTGPSLSPRWDTSDIAAGYVAPVTALAVDIAQMSEGEYPPRYADPSLQAAQTFAARLAEAGVSVQGTPTRATASDGALELGVVHSATLDKVVHHFLDHSDNTITEVVSRVVAIDAGLPASFEGASQAVMHAVQTLGADTTGSSLVDASGLGDGSVLTPSLLLDLLRLSTDPAQPLLREVATGMPIAGLTGTLAERYTDSTARGLVRAKTGSLPGVTSLAGTVLDADRRQLIFVVIADQTPAGGQWAPRSAIDAFVIDLAGCGCR</sequence>
<dbReference type="InterPro" id="IPR012338">
    <property type="entry name" value="Beta-lactam/transpept-like"/>
</dbReference>
<dbReference type="Proteomes" id="UP000321798">
    <property type="component" value="Unassembled WGS sequence"/>
</dbReference>
<comment type="similarity">
    <text evidence="1">Belongs to the peptidase S13 family.</text>
</comment>
<reference evidence="3 4" key="1">
    <citation type="submission" date="2019-07" db="EMBL/GenBank/DDBJ databases">
        <title>Whole genome shotgun sequence of Cellulomonas soli NBRC 109434.</title>
        <authorList>
            <person name="Hosoyama A."/>
            <person name="Uohara A."/>
            <person name="Ohji S."/>
            <person name="Ichikawa N."/>
        </authorList>
    </citation>
    <scope>NUCLEOTIDE SEQUENCE [LARGE SCALE GENOMIC DNA]</scope>
    <source>
        <strain evidence="3 4">NBRC 109434</strain>
    </source>
</reference>
<evidence type="ECO:0000256" key="2">
    <source>
        <dbReference type="ARBA" id="ARBA00022801"/>
    </source>
</evidence>